<evidence type="ECO:0000256" key="1">
    <source>
        <dbReference type="SAM" id="Phobius"/>
    </source>
</evidence>
<gene>
    <name evidence="2" type="ORF">HUK83_09960</name>
</gene>
<feature type="transmembrane region" description="Helical" evidence="1">
    <location>
        <begin position="6"/>
        <end position="26"/>
    </location>
</feature>
<accession>A0A850NTB3</accession>
<sequence>TSRDLAGVELAALVPLALIVLWMGVYPTSFTRVFNPRVMAFAHPEAVASIAPSAQFR</sequence>
<organism evidence="2 3">
    <name type="scientific">Endobacter medicaginis</name>
    <dbReference type="NCBI Taxonomy" id="1181271"/>
    <lineage>
        <taxon>Bacteria</taxon>
        <taxon>Pseudomonadati</taxon>
        <taxon>Pseudomonadota</taxon>
        <taxon>Alphaproteobacteria</taxon>
        <taxon>Acetobacterales</taxon>
        <taxon>Acetobacteraceae</taxon>
        <taxon>Endobacter</taxon>
    </lineage>
</organism>
<keyword evidence="1" id="KW-1133">Transmembrane helix</keyword>
<proteinExistence type="predicted"/>
<protein>
    <submittedName>
        <fullName evidence="2">NADH-quinone oxidoreductase subunit M</fullName>
    </submittedName>
</protein>
<evidence type="ECO:0000313" key="2">
    <source>
        <dbReference type="EMBL" id="NVN30652.1"/>
    </source>
</evidence>
<dbReference type="EMBL" id="JABXXQ010000192">
    <property type="protein sequence ID" value="NVN30652.1"/>
    <property type="molecule type" value="Genomic_DNA"/>
</dbReference>
<evidence type="ECO:0000313" key="3">
    <source>
        <dbReference type="Proteomes" id="UP000565205"/>
    </source>
</evidence>
<dbReference type="AlphaFoldDB" id="A0A850NTB3"/>
<reference evidence="2 3" key="1">
    <citation type="submission" date="2020-06" db="EMBL/GenBank/DDBJ databases">
        <title>Description of novel acetic acid bacteria.</title>
        <authorList>
            <person name="Sombolestani A."/>
        </authorList>
    </citation>
    <scope>NUCLEOTIDE SEQUENCE [LARGE SCALE GENOMIC DNA]</scope>
    <source>
        <strain evidence="2 3">LMG 26838</strain>
    </source>
</reference>
<keyword evidence="1" id="KW-0812">Transmembrane</keyword>
<dbReference type="Proteomes" id="UP000565205">
    <property type="component" value="Unassembled WGS sequence"/>
</dbReference>
<feature type="non-terminal residue" evidence="2">
    <location>
        <position position="1"/>
    </location>
</feature>
<comment type="caution">
    <text evidence="2">The sequence shown here is derived from an EMBL/GenBank/DDBJ whole genome shotgun (WGS) entry which is preliminary data.</text>
</comment>
<name>A0A850NTB3_9PROT</name>
<keyword evidence="1" id="KW-0472">Membrane</keyword>